<name>A0A3Q9FL74_9BACT</name>
<evidence type="ECO:0000256" key="4">
    <source>
        <dbReference type="ARBA" id="ARBA00022694"/>
    </source>
</evidence>
<dbReference type="SMART" id="SM00977">
    <property type="entry name" value="TilS_C"/>
    <property type="match status" value="1"/>
</dbReference>
<evidence type="ECO:0000256" key="7">
    <source>
        <dbReference type="ARBA" id="ARBA00048539"/>
    </source>
</evidence>
<reference evidence="10 11" key="1">
    <citation type="submission" date="2018-12" db="EMBL/GenBank/DDBJ databases">
        <title>Flammeovirga pectinis sp. nov., isolated from the gut of the Korean scallop, Patinopecten yessoensis.</title>
        <authorList>
            <person name="Bae J.-W."/>
            <person name="Jeong Y.-S."/>
            <person name="Kang W."/>
        </authorList>
    </citation>
    <scope>NUCLEOTIDE SEQUENCE [LARGE SCALE GENOMIC DNA]</scope>
    <source>
        <strain evidence="10 11">L12M1</strain>
    </source>
</reference>
<gene>
    <name evidence="8 10" type="primary">tilS</name>
    <name evidence="10" type="ORF">EI427_08080</name>
</gene>
<evidence type="ECO:0000313" key="10">
    <source>
        <dbReference type="EMBL" id="AZQ62195.1"/>
    </source>
</evidence>
<evidence type="ECO:0000256" key="3">
    <source>
        <dbReference type="ARBA" id="ARBA00022598"/>
    </source>
</evidence>
<dbReference type="RefSeq" id="WP_126613455.1">
    <property type="nucleotide sequence ID" value="NZ_CP034562.1"/>
</dbReference>
<dbReference type="NCBIfam" id="TIGR02432">
    <property type="entry name" value="lysidine_TilS_N"/>
    <property type="match status" value="1"/>
</dbReference>
<dbReference type="GO" id="GO:0005737">
    <property type="term" value="C:cytoplasm"/>
    <property type="evidence" value="ECO:0007669"/>
    <property type="project" value="UniProtKB-SubCell"/>
</dbReference>
<keyword evidence="2 8" id="KW-0963">Cytoplasm</keyword>
<dbReference type="Pfam" id="PF11734">
    <property type="entry name" value="TilS_C"/>
    <property type="match status" value="1"/>
</dbReference>
<dbReference type="Gene3D" id="3.40.50.620">
    <property type="entry name" value="HUPs"/>
    <property type="match status" value="1"/>
</dbReference>
<keyword evidence="6 8" id="KW-0067">ATP-binding</keyword>
<dbReference type="KEGG" id="fll:EI427_08080"/>
<keyword evidence="5 8" id="KW-0547">Nucleotide-binding</keyword>
<feature type="binding site" evidence="8">
    <location>
        <begin position="33"/>
        <end position="38"/>
    </location>
    <ligand>
        <name>ATP</name>
        <dbReference type="ChEBI" id="CHEBI:30616"/>
    </ligand>
</feature>
<comment type="function">
    <text evidence="8">Ligates lysine onto the cytidine present at position 34 of the AUA codon-specific tRNA(Ile) that contains the anticodon CAU, in an ATP-dependent manner. Cytidine is converted to lysidine, thus changing the amino acid specificity of the tRNA from methionine to isoleucine.</text>
</comment>
<evidence type="ECO:0000313" key="11">
    <source>
        <dbReference type="Proteomes" id="UP000267268"/>
    </source>
</evidence>
<dbReference type="AlphaFoldDB" id="A0A3Q9FL74"/>
<feature type="domain" description="Lysidine-tRNA(Ile) synthetase C-terminal" evidence="9">
    <location>
        <begin position="373"/>
        <end position="437"/>
    </location>
</feature>
<dbReference type="OrthoDB" id="9807403at2"/>
<keyword evidence="3 8" id="KW-0436">Ligase</keyword>
<dbReference type="EMBL" id="CP034562">
    <property type="protein sequence ID" value="AZQ62195.1"/>
    <property type="molecule type" value="Genomic_DNA"/>
</dbReference>
<dbReference type="Pfam" id="PF01171">
    <property type="entry name" value="ATP_bind_3"/>
    <property type="match status" value="1"/>
</dbReference>
<comment type="catalytic activity">
    <reaction evidence="7 8">
        <text>cytidine(34) in tRNA(Ile2) + L-lysine + ATP = lysidine(34) in tRNA(Ile2) + AMP + diphosphate + H(+)</text>
        <dbReference type="Rhea" id="RHEA:43744"/>
        <dbReference type="Rhea" id="RHEA-COMP:10625"/>
        <dbReference type="Rhea" id="RHEA-COMP:10670"/>
        <dbReference type="ChEBI" id="CHEBI:15378"/>
        <dbReference type="ChEBI" id="CHEBI:30616"/>
        <dbReference type="ChEBI" id="CHEBI:32551"/>
        <dbReference type="ChEBI" id="CHEBI:33019"/>
        <dbReference type="ChEBI" id="CHEBI:82748"/>
        <dbReference type="ChEBI" id="CHEBI:83665"/>
        <dbReference type="ChEBI" id="CHEBI:456215"/>
        <dbReference type="EC" id="6.3.4.19"/>
    </reaction>
</comment>
<evidence type="ECO:0000256" key="1">
    <source>
        <dbReference type="ARBA" id="ARBA00004496"/>
    </source>
</evidence>
<evidence type="ECO:0000259" key="9">
    <source>
        <dbReference type="SMART" id="SM00977"/>
    </source>
</evidence>
<dbReference type="Proteomes" id="UP000267268">
    <property type="component" value="Chromosome 1"/>
</dbReference>
<dbReference type="GO" id="GO:0005524">
    <property type="term" value="F:ATP binding"/>
    <property type="evidence" value="ECO:0007669"/>
    <property type="project" value="UniProtKB-UniRule"/>
</dbReference>
<comment type="subcellular location">
    <subcellularLocation>
        <location evidence="1 8">Cytoplasm</location>
    </subcellularLocation>
</comment>
<evidence type="ECO:0000256" key="6">
    <source>
        <dbReference type="ARBA" id="ARBA00022840"/>
    </source>
</evidence>
<protein>
    <recommendedName>
        <fullName evidence="8">tRNA(Ile)-lysidine synthase</fullName>
        <ecNumber evidence="8">6.3.4.19</ecNumber>
    </recommendedName>
    <alternativeName>
        <fullName evidence="8">tRNA(Ile)-2-lysyl-cytidine synthase</fullName>
    </alternativeName>
    <alternativeName>
        <fullName evidence="8">tRNA(Ile)-lysidine synthetase</fullName>
    </alternativeName>
</protein>
<organism evidence="10 11">
    <name type="scientific">Flammeovirga pectinis</name>
    <dbReference type="NCBI Taxonomy" id="2494373"/>
    <lineage>
        <taxon>Bacteria</taxon>
        <taxon>Pseudomonadati</taxon>
        <taxon>Bacteroidota</taxon>
        <taxon>Cytophagia</taxon>
        <taxon>Cytophagales</taxon>
        <taxon>Flammeovirgaceae</taxon>
        <taxon>Flammeovirga</taxon>
    </lineage>
</organism>
<keyword evidence="4 8" id="KW-0819">tRNA processing</keyword>
<dbReference type="EC" id="6.3.4.19" evidence="8"/>
<dbReference type="PANTHER" id="PTHR43033:SF1">
    <property type="entry name" value="TRNA(ILE)-LYSIDINE SYNTHASE-RELATED"/>
    <property type="match status" value="1"/>
</dbReference>
<dbReference type="InterPro" id="IPR014729">
    <property type="entry name" value="Rossmann-like_a/b/a_fold"/>
</dbReference>
<dbReference type="SUPFAM" id="SSF56037">
    <property type="entry name" value="PheT/TilS domain"/>
    <property type="match status" value="1"/>
</dbReference>
<dbReference type="CDD" id="cd01992">
    <property type="entry name" value="TilS_N"/>
    <property type="match status" value="1"/>
</dbReference>
<dbReference type="SUPFAM" id="SSF52402">
    <property type="entry name" value="Adenine nucleotide alpha hydrolases-like"/>
    <property type="match status" value="1"/>
</dbReference>
<dbReference type="PANTHER" id="PTHR43033">
    <property type="entry name" value="TRNA(ILE)-LYSIDINE SYNTHASE-RELATED"/>
    <property type="match status" value="1"/>
</dbReference>
<dbReference type="NCBIfam" id="TIGR02433">
    <property type="entry name" value="lysidine_TilS_C"/>
    <property type="match status" value="1"/>
</dbReference>
<sequence length="449" mass="52086">MNDNPLALEDQFLTYLKSKSLDINNIKLLLAFSGGVDSVGLALLLLKFEINFEIAHMNFQLRGEDSEGDEQFVSDFCKKNDIICHIKKVDTQVEVEQSGKSTQMVARELRYDWFNSLKEEFDFNYILTAHHRSDSVETVLFNLIKGTGIEGLHGIQYLRNTILRPLLFASKSEIRSYVENKQQKWREDKSNKVNKYARNLIRNKIIPLMREINPAVEKSIDVTSNKLSKIENVFFSFINDISLKHWKKEKDVILIDFQKYNHLDDIDIILFYQLKKYSFDFDTALNIIQSFKTNGLKFFSVNKDYVIYTHNNILVLENNNENEIKNSQNIEIDFKEGFYSIGTNSFQTSIVTIDAVSSIDNNATYISEKYFPITVREVLKGDKIRPFGMKSGRKKVFDLLQDENVPSYLRKKTLVIVSCNKEILSAIGIRNSEELRIGKFPVTLMKICF</sequence>
<proteinExistence type="inferred from homology"/>
<evidence type="ECO:0000256" key="2">
    <source>
        <dbReference type="ARBA" id="ARBA00022490"/>
    </source>
</evidence>
<dbReference type="InterPro" id="IPR011063">
    <property type="entry name" value="TilS/TtcA_N"/>
</dbReference>
<dbReference type="InterPro" id="IPR012796">
    <property type="entry name" value="Lysidine-tRNA-synth_C"/>
</dbReference>
<comment type="domain">
    <text evidence="8">The N-terminal region contains the highly conserved SGGXDS motif, predicted to be a P-loop motif involved in ATP binding.</text>
</comment>
<dbReference type="GO" id="GO:0006400">
    <property type="term" value="P:tRNA modification"/>
    <property type="evidence" value="ECO:0007669"/>
    <property type="project" value="UniProtKB-UniRule"/>
</dbReference>
<comment type="similarity">
    <text evidence="8">Belongs to the tRNA(Ile)-lysidine synthase family.</text>
</comment>
<dbReference type="GO" id="GO:0032267">
    <property type="term" value="F:tRNA(Ile)-lysidine synthase activity"/>
    <property type="evidence" value="ECO:0007669"/>
    <property type="project" value="UniProtKB-EC"/>
</dbReference>
<keyword evidence="11" id="KW-1185">Reference proteome</keyword>
<evidence type="ECO:0000256" key="5">
    <source>
        <dbReference type="ARBA" id="ARBA00022741"/>
    </source>
</evidence>
<evidence type="ECO:0000256" key="8">
    <source>
        <dbReference type="HAMAP-Rule" id="MF_01161"/>
    </source>
</evidence>
<dbReference type="InterPro" id="IPR012795">
    <property type="entry name" value="tRNA_Ile_lys_synt_N"/>
</dbReference>
<accession>A0A3Q9FL74</accession>
<dbReference type="HAMAP" id="MF_01161">
    <property type="entry name" value="tRNA_Ile_lys_synt"/>
    <property type="match status" value="1"/>
</dbReference>
<dbReference type="InterPro" id="IPR012094">
    <property type="entry name" value="tRNA_Ile_lys_synt"/>
</dbReference>